<reference evidence="2" key="1">
    <citation type="submission" date="2023-06" db="EMBL/GenBank/DDBJ databases">
        <title>Genome sequence of Methancorpusculaceae sp. Ag1.</title>
        <authorList>
            <person name="Protasov E."/>
            <person name="Platt K."/>
            <person name="Poehlein A."/>
            <person name="Daniel R."/>
            <person name="Brune A."/>
        </authorList>
    </citation>
    <scope>NUCLEOTIDE SEQUENCE</scope>
    <source>
        <strain evidence="2">Ag1</strain>
    </source>
</reference>
<dbReference type="GO" id="GO:0000731">
    <property type="term" value="P:DNA synthesis involved in DNA repair"/>
    <property type="evidence" value="ECO:0007669"/>
    <property type="project" value="TreeGrafter"/>
</dbReference>
<sequence length="315" mass="35385">MLEKIEIHGLRHFEKYCVKTNGLTVFFGKNGTGKSSIATAFRLLSAIAARSLADWTEVFSNTGALFHFGPEETKEIILSVKRGKESYSVTLAQDPKDSSRLILRREKLVIPHHTDNTQFETIEVKTGERESIFGVPMDGKTHDVYPLMQEMSRWWIGSLLPAAIRSPEKNDTGRVLYPTGKNLEACLIYLAENSPEAFQKITQAVTEIEPEFISFVVIQEGTEKFLRWESKKRPVLMPAQYFSEGTLRTLCYAVLFVSDDLPEAVVIDDIETALDEEHILVLMRLAADAGKRTNLILTTRSETVAKCAGPALMQI</sequence>
<organism evidence="2 3">
    <name type="scientific">Methanorbis furvi</name>
    <dbReference type="NCBI Taxonomy" id="3028299"/>
    <lineage>
        <taxon>Archaea</taxon>
        <taxon>Methanobacteriati</taxon>
        <taxon>Methanobacteriota</taxon>
        <taxon>Stenosarchaea group</taxon>
        <taxon>Methanomicrobia</taxon>
        <taxon>Methanomicrobiales</taxon>
        <taxon>Methanocorpusculaceae</taxon>
        <taxon>Methanorbis</taxon>
    </lineage>
</organism>
<dbReference type="InterPro" id="IPR003959">
    <property type="entry name" value="ATPase_AAA_core"/>
</dbReference>
<dbReference type="SUPFAM" id="SSF52540">
    <property type="entry name" value="P-loop containing nucleoside triphosphate hydrolases"/>
    <property type="match status" value="1"/>
</dbReference>
<accession>A0AAE4SCJ3</accession>
<dbReference type="AlphaFoldDB" id="A0AAE4SCJ3"/>
<feature type="domain" description="ATPase AAA-type core" evidence="1">
    <location>
        <begin position="23"/>
        <end position="299"/>
    </location>
</feature>
<dbReference type="Proteomes" id="UP001273136">
    <property type="component" value="Unassembled WGS sequence"/>
</dbReference>
<name>A0AAE4SCJ3_9EURY</name>
<dbReference type="PANTHER" id="PTHR32182">
    <property type="entry name" value="DNA REPLICATION AND REPAIR PROTEIN RECF"/>
    <property type="match status" value="1"/>
</dbReference>
<evidence type="ECO:0000313" key="3">
    <source>
        <dbReference type="Proteomes" id="UP001273136"/>
    </source>
</evidence>
<dbReference type="Pfam" id="PF13304">
    <property type="entry name" value="AAA_21"/>
    <property type="match status" value="1"/>
</dbReference>
<gene>
    <name evidence="2" type="ORF">McpAg1_18140</name>
</gene>
<dbReference type="RefSeq" id="WP_338094989.1">
    <property type="nucleotide sequence ID" value="NZ_JAWDKA010000012.1"/>
</dbReference>
<keyword evidence="3" id="KW-1185">Reference proteome</keyword>
<proteinExistence type="predicted"/>
<dbReference type="GO" id="GO:0006302">
    <property type="term" value="P:double-strand break repair"/>
    <property type="evidence" value="ECO:0007669"/>
    <property type="project" value="TreeGrafter"/>
</dbReference>
<dbReference type="PANTHER" id="PTHR32182:SF22">
    <property type="entry name" value="ATP-DEPENDENT ENDONUCLEASE, OLD FAMILY-RELATED"/>
    <property type="match status" value="1"/>
</dbReference>
<comment type="caution">
    <text evidence="2">The sequence shown here is derived from an EMBL/GenBank/DDBJ whole genome shotgun (WGS) entry which is preliminary data.</text>
</comment>
<protein>
    <recommendedName>
        <fullName evidence="1">ATPase AAA-type core domain-containing protein</fullName>
    </recommendedName>
</protein>
<dbReference type="GO" id="GO:0016887">
    <property type="term" value="F:ATP hydrolysis activity"/>
    <property type="evidence" value="ECO:0007669"/>
    <property type="project" value="InterPro"/>
</dbReference>
<dbReference type="EMBL" id="JAWDKA010000012">
    <property type="protein sequence ID" value="MDV0442565.1"/>
    <property type="molecule type" value="Genomic_DNA"/>
</dbReference>
<dbReference type="Gene3D" id="3.40.50.300">
    <property type="entry name" value="P-loop containing nucleotide triphosphate hydrolases"/>
    <property type="match status" value="2"/>
</dbReference>
<evidence type="ECO:0000313" key="2">
    <source>
        <dbReference type="EMBL" id="MDV0442565.1"/>
    </source>
</evidence>
<dbReference type="GO" id="GO:0005524">
    <property type="term" value="F:ATP binding"/>
    <property type="evidence" value="ECO:0007669"/>
    <property type="project" value="InterPro"/>
</dbReference>
<dbReference type="InterPro" id="IPR027417">
    <property type="entry name" value="P-loop_NTPase"/>
</dbReference>
<evidence type="ECO:0000259" key="1">
    <source>
        <dbReference type="Pfam" id="PF13304"/>
    </source>
</evidence>